<dbReference type="CDD" id="cd00143">
    <property type="entry name" value="PP2Cc"/>
    <property type="match status" value="1"/>
</dbReference>
<dbReference type="InterPro" id="IPR036457">
    <property type="entry name" value="PPM-type-like_dom_sf"/>
</dbReference>
<protein>
    <submittedName>
        <fullName evidence="2">Serine/threonine protein phosphatase</fullName>
    </submittedName>
</protein>
<dbReference type="EMBL" id="BMGB01000002">
    <property type="protein sequence ID" value="GGB11585.1"/>
    <property type="molecule type" value="Genomic_DNA"/>
</dbReference>
<evidence type="ECO:0000313" key="2">
    <source>
        <dbReference type="EMBL" id="GGB11585.1"/>
    </source>
</evidence>
<dbReference type="Proteomes" id="UP000606922">
    <property type="component" value="Unassembled WGS sequence"/>
</dbReference>
<dbReference type="GO" id="GO:0004722">
    <property type="term" value="F:protein serine/threonine phosphatase activity"/>
    <property type="evidence" value="ECO:0007669"/>
    <property type="project" value="InterPro"/>
</dbReference>
<evidence type="ECO:0000313" key="3">
    <source>
        <dbReference type="Proteomes" id="UP000606922"/>
    </source>
</evidence>
<dbReference type="RefSeq" id="WP_229733418.1">
    <property type="nucleotide sequence ID" value="NZ_BMGB01000002.1"/>
</dbReference>
<proteinExistence type="predicted"/>
<dbReference type="SUPFAM" id="SSF81606">
    <property type="entry name" value="PP2C-like"/>
    <property type="match status" value="1"/>
</dbReference>
<organism evidence="2 3">
    <name type="scientific">Conyzicola nivalis</name>
    <dbReference type="NCBI Taxonomy" id="1477021"/>
    <lineage>
        <taxon>Bacteria</taxon>
        <taxon>Bacillati</taxon>
        <taxon>Actinomycetota</taxon>
        <taxon>Actinomycetes</taxon>
        <taxon>Micrococcales</taxon>
        <taxon>Microbacteriaceae</taxon>
        <taxon>Conyzicola</taxon>
    </lineage>
</organism>
<dbReference type="InterPro" id="IPR015655">
    <property type="entry name" value="PP2C"/>
</dbReference>
<feature type="domain" description="PPM-type phosphatase" evidence="1">
    <location>
        <begin position="15"/>
        <end position="245"/>
    </location>
</feature>
<gene>
    <name evidence="2" type="ORF">GCM10010979_27380</name>
</gene>
<dbReference type="Gene3D" id="3.60.40.10">
    <property type="entry name" value="PPM-type phosphatase domain"/>
    <property type="match status" value="1"/>
</dbReference>
<accession>A0A916WLI3</accession>
<keyword evidence="3" id="KW-1185">Reference proteome</keyword>
<reference evidence="2" key="1">
    <citation type="journal article" date="2014" name="Int. J. Syst. Evol. Microbiol.">
        <title>Complete genome sequence of Corynebacterium casei LMG S-19264T (=DSM 44701T), isolated from a smear-ripened cheese.</title>
        <authorList>
            <consortium name="US DOE Joint Genome Institute (JGI-PGF)"/>
            <person name="Walter F."/>
            <person name="Albersmeier A."/>
            <person name="Kalinowski J."/>
            <person name="Ruckert C."/>
        </authorList>
    </citation>
    <scope>NUCLEOTIDE SEQUENCE</scope>
    <source>
        <strain evidence="2">CGMCC 1.12813</strain>
    </source>
</reference>
<reference evidence="2" key="2">
    <citation type="submission" date="2020-09" db="EMBL/GenBank/DDBJ databases">
        <authorList>
            <person name="Sun Q."/>
            <person name="Zhou Y."/>
        </authorList>
    </citation>
    <scope>NUCLEOTIDE SEQUENCE</scope>
    <source>
        <strain evidence="2">CGMCC 1.12813</strain>
    </source>
</reference>
<comment type="caution">
    <text evidence="2">The sequence shown here is derived from an EMBL/GenBank/DDBJ whole genome shotgun (WGS) entry which is preliminary data.</text>
</comment>
<sequence length="284" mass="29513">MSAAIAVAAGTVRLSVAHATDTGRRREVNEDSVLVSSPVFLVADGMGGYEAGDRASAAVVDAFRAMAGDGFGTLEAIRDALVAADSAVGAVADSTKRGAGSTVAGAVLIERDGEPHWLVFNVGDSRVYRHYGSDLEQLTIDHSLGQELVDSGELRREDLATYKDRNVITRAIGAADSTADSWLVPVTNGERLLICSDGLSSELDDESIRASLTMGGRPESVVDVLVQRANRNGGRDNISVVVIDVIAGGSEPDSEYTTGAGGLHGLSDVGLDDTTIQLGGRDRG</sequence>
<dbReference type="AlphaFoldDB" id="A0A916WLI3"/>
<dbReference type="PROSITE" id="PS51746">
    <property type="entry name" value="PPM_2"/>
    <property type="match status" value="1"/>
</dbReference>
<dbReference type="PANTHER" id="PTHR47992">
    <property type="entry name" value="PROTEIN PHOSPHATASE"/>
    <property type="match status" value="1"/>
</dbReference>
<name>A0A916WLI3_9MICO</name>
<dbReference type="SMART" id="SM00332">
    <property type="entry name" value="PP2Cc"/>
    <property type="match status" value="1"/>
</dbReference>
<evidence type="ECO:0000259" key="1">
    <source>
        <dbReference type="PROSITE" id="PS51746"/>
    </source>
</evidence>
<dbReference type="Pfam" id="PF13672">
    <property type="entry name" value="PP2C_2"/>
    <property type="match status" value="1"/>
</dbReference>
<dbReference type="InterPro" id="IPR001932">
    <property type="entry name" value="PPM-type_phosphatase-like_dom"/>
</dbReference>
<dbReference type="SMART" id="SM00331">
    <property type="entry name" value="PP2C_SIG"/>
    <property type="match status" value="1"/>
</dbReference>